<dbReference type="InterPro" id="IPR003615">
    <property type="entry name" value="HNH_nuc"/>
</dbReference>
<organism evidence="3 4">
    <name type="scientific">Corynebacterium yudongzhengii</name>
    <dbReference type="NCBI Taxonomy" id="2080740"/>
    <lineage>
        <taxon>Bacteria</taxon>
        <taxon>Bacillati</taxon>
        <taxon>Actinomycetota</taxon>
        <taxon>Actinomycetes</taxon>
        <taxon>Mycobacteriales</taxon>
        <taxon>Corynebacteriaceae</taxon>
        <taxon>Corynebacterium</taxon>
    </lineage>
</organism>
<dbReference type="GO" id="GO:0004519">
    <property type="term" value="F:endonuclease activity"/>
    <property type="evidence" value="ECO:0007669"/>
    <property type="project" value="UniProtKB-KW"/>
</dbReference>
<protein>
    <submittedName>
        <fullName evidence="3">HNH endonuclease</fullName>
    </submittedName>
</protein>
<keyword evidence="3" id="KW-0378">Hydrolase</keyword>
<dbReference type="GO" id="GO:0003676">
    <property type="term" value="F:nucleic acid binding"/>
    <property type="evidence" value="ECO:0007669"/>
    <property type="project" value="InterPro"/>
</dbReference>
<dbReference type="GO" id="GO:0008270">
    <property type="term" value="F:zinc ion binding"/>
    <property type="evidence" value="ECO:0007669"/>
    <property type="project" value="InterPro"/>
</dbReference>
<evidence type="ECO:0000256" key="1">
    <source>
        <dbReference type="SAM" id="MobiDB-lite"/>
    </source>
</evidence>
<keyword evidence="3" id="KW-0540">Nuclease</keyword>
<feature type="domain" description="HNH nuclease" evidence="2">
    <location>
        <begin position="310"/>
        <end position="362"/>
    </location>
</feature>
<keyword evidence="3" id="KW-0255">Endonuclease</keyword>
<dbReference type="Proteomes" id="UP000244989">
    <property type="component" value="Unassembled WGS sequence"/>
</dbReference>
<dbReference type="Pfam" id="PF01844">
    <property type="entry name" value="HNH"/>
    <property type="match status" value="1"/>
</dbReference>
<dbReference type="RefSeq" id="WP_108431242.1">
    <property type="nucleotide sequence ID" value="NZ_CP026947.1"/>
</dbReference>
<accession>A0A2U1T6J3</accession>
<dbReference type="KEGG" id="cyz:C3B44_03975"/>
<evidence type="ECO:0000259" key="2">
    <source>
        <dbReference type="SMART" id="SM00507"/>
    </source>
</evidence>
<evidence type="ECO:0000313" key="4">
    <source>
        <dbReference type="Proteomes" id="UP000244989"/>
    </source>
</evidence>
<name>A0A2U1T6J3_9CORY</name>
<dbReference type="InterPro" id="IPR002711">
    <property type="entry name" value="HNH"/>
</dbReference>
<dbReference type="EMBL" id="QEEZ01000010">
    <property type="protein sequence ID" value="PWC01609.1"/>
    <property type="molecule type" value="Genomic_DNA"/>
</dbReference>
<reference evidence="4" key="1">
    <citation type="submission" date="2018-04" db="EMBL/GenBank/DDBJ databases">
        <authorList>
            <person name="Liu S."/>
            <person name="Wang Z."/>
            <person name="Li J."/>
        </authorList>
    </citation>
    <scope>NUCLEOTIDE SEQUENCE [LARGE SCALE GENOMIC DNA]</scope>
    <source>
        <strain evidence="4">2189</strain>
    </source>
</reference>
<evidence type="ECO:0000313" key="3">
    <source>
        <dbReference type="EMBL" id="PWC01609.1"/>
    </source>
</evidence>
<dbReference type="Gene3D" id="1.10.30.50">
    <property type="match status" value="1"/>
</dbReference>
<comment type="caution">
    <text evidence="3">The sequence shown here is derived from an EMBL/GenBank/DDBJ whole genome shotgun (WGS) entry which is preliminary data.</text>
</comment>
<dbReference type="OrthoDB" id="4752861at2"/>
<sequence>MQHYKAKFLIALALFDARGLAKDAGSSTTAEWMTRALDIAPTTAYDYLRVARVLLEFAYVAYSFEQTKIGYSHVRLLSSYLTKDNEIELLLLAEQHSYRELERILMNHRDNRQDERPKENSFRMWVDKSNGRIRFSGDLDPISGAKLMAALKVGELANLVDLDDIDPEVFEDDERVHEELVKAEAEAEARAAAEAAAQAEAAREAGDSEGAEEWSSVSGYGRTAASQLVPALMGLINLARSSPVNRRRAPGTQVHVIQTEDGQSILPGLPVPSEQAVTAEIVNGQLRGHLLDDRGASLVLGRTRRLVSDAQALAILTRWGFQCAAPGCCHTQFMEFHHVIPWSQGGRTEPWNMAALCSSCHSLVTSGVIEMFWESGEPGALVFRYRTGEVYASRHGGLPVRRPMELSRLDVPALPPGSDVIELGDDVMSFQDPDDAEA</sequence>
<proteinExistence type="predicted"/>
<feature type="region of interest" description="Disordered" evidence="1">
    <location>
        <begin position="186"/>
        <end position="217"/>
    </location>
</feature>
<dbReference type="SMART" id="SM00507">
    <property type="entry name" value="HNHc"/>
    <property type="match status" value="1"/>
</dbReference>
<gene>
    <name evidence="3" type="ORF">DF222_06635</name>
</gene>
<dbReference type="AlphaFoldDB" id="A0A2U1T6J3"/>
<dbReference type="CDD" id="cd00085">
    <property type="entry name" value="HNHc"/>
    <property type="match status" value="1"/>
</dbReference>
<keyword evidence="4" id="KW-1185">Reference proteome</keyword>